<evidence type="ECO:0000256" key="2">
    <source>
        <dbReference type="ARBA" id="ARBA00022438"/>
    </source>
</evidence>
<evidence type="ECO:0000259" key="8">
    <source>
        <dbReference type="Pfam" id="PF00557"/>
    </source>
</evidence>
<dbReference type="PATRIC" id="fig|1618337.4.peg.951"/>
<feature type="domain" description="Peptidase M24" evidence="8">
    <location>
        <begin position="16"/>
        <end position="243"/>
    </location>
</feature>
<organism evidence="9 10">
    <name type="scientific">Berkelbacteria bacterium GW2011_GWE1_39_12</name>
    <dbReference type="NCBI Taxonomy" id="1618337"/>
    <lineage>
        <taxon>Bacteria</taxon>
        <taxon>Candidatus Berkelbacteria</taxon>
    </lineage>
</organism>
<dbReference type="InterPro" id="IPR000994">
    <property type="entry name" value="Pept_M24"/>
</dbReference>
<evidence type="ECO:0000256" key="5">
    <source>
        <dbReference type="ARBA" id="ARBA00022801"/>
    </source>
</evidence>
<reference evidence="9 10" key="1">
    <citation type="journal article" date="2015" name="Nature">
        <title>rRNA introns, odd ribosomes, and small enigmatic genomes across a large radiation of phyla.</title>
        <authorList>
            <person name="Brown C.T."/>
            <person name="Hug L.A."/>
            <person name="Thomas B.C."/>
            <person name="Sharon I."/>
            <person name="Castelle C.J."/>
            <person name="Singh A."/>
            <person name="Wilkins M.J."/>
            <person name="Williams K.H."/>
            <person name="Banfield J.F."/>
        </authorList>
    </citation>
    <scope>NUCLEOTIDE SEQUENCE [LARGE SCALE GENOMIC DNA]</scope>
</reference>
<feature type="binding site" evidence="6">
    <location>
        <position position="236"/>
    </location>
    <ligand>
        <name>a divalent metal cation</name>
        <dbReference type="ChEBI" id="CHEBI:60240"/>
        <label>1</label>
    </ligand>
</feature>
<dbReference type="KEGG" id="bbgw:UT28_C0001G0961"/>
<evidence type="ECO:0000256" key="1">
    <source>
        <dbReference type="ARBA" id="ARBA00002521"/>
    </source>
</evidence>
<name>A0A0G4B5S1_9BACT</name>
<dbReference type="EC" id="3.4.11.18" evidence="6 7"/>
<gene>
    <name evidence="6" type="primary">map</name>
    <name evidence="9" type="ORF">UT28_C0001G0961</name>
</gene>
<feature type="binding site" evidence="6">
    <location>
        <position position="236"/>
    </location>
    <ligand>
        <name>a divalent metal cation</name>
        <dbReference type="ChEBI" id="CHEBI:60240"/>
        <label>2</label>
        <note>catalytic</note>
    </ligand>
</feature>
<protein>
    <recommendedName>
        <fullName evidence="6 7">Methionine aminopeptidase</fullName>
        <shortName evidence="6">MAP</shortName>
        <shortName evidence="6">MetAP</shortName>
        <ecNumber evidence="6 7">3.4.11.18</ecNumber>
    </recommendedName>
    <alternativeName>
        <fullName evidence="6">Peptidase M</fullName>
    </alternativeName>
</protein>
<evidence type="ECO:0000256" key="3">
    <source>
        <dbReference type="ARBA" id="ARBA00022670"/>
    </source>
</evidence>
<feature type="binding site" evidence="6">
    <location>
        <position position="109"/>
    </location>
    <ligand>
        <name>a divalent metal cation</name>
        <dbReference type="ChEBI" id="CHEBI:60240"/>
        <label>2</label>
        <note>catalytic</note>
    </ligand>
</feature>
<dbReference type="Gene3D" id="3.90.230.10">
    <property type="entry name" value="Creatinase/methionine aminopeptidase superfamily"/>
    <property type="match status" value="1"/>
</dbReference>
<keyword evidence="2 6" id="KW-0031">Aminopeptidase</keyword>
<keyword evidence="5 6" id="KW-0378">Hydrolase</keyword>
<dbReference type="GO" id="GO:0046872">
    <property type="term" value="F:metal ion binding"/>
    <property type="evidence" value="ECO:0007669"/>
    <property type="project" value="UniProtKB-UniRule"/>
</dbReference>
<feature type="binding site" evidence="6">
    <location>
        <position position="205"/>
    </location>
    <ligand>
        <name>a divalent metal cation</name>
        <dbReference type="ChEBI" id="CHEBI:60240"/>
        <label>2</label>
        <note>catalytic</note>
    </ligand>
</feature>
<dbReference type="PRINTS" id="PR00599">
    <property type="entry name" value="MAPEPTIDASE"/>
</dbReference>
<dbReference type="SUPFAM" id="SSF55920">
    <property type="entry name" value="Creatinase/aminopeptidase"/>
    <property type="match status" value="1"/>
</dbReference>
<accession>A0A0G4B5S1</accession>
<dbReference type="GO" id="GO:0005829">
    <property type="term" value="C:cytosol"/>
    <property type="evidence" value="ECO:0007669"/>
    <property type="project" value="TreeGrafter"/>
</dbReference>
<comment type="catalytic activity">
    <reaction evidence="6 7">
        <text>Release of N-terminal amino acids, preferentially methionine, from peptides and arylamides.</text>
        <dbReference type="EC" id="3.4.11.18"/>
    </reaction>
</comment>
<proteinExistence type="inferred from homology"/>
<comment type="similarity">
    <text evidence="6">Belongs to the peptidase M24A family. Methionine aminopeptidase type 1 subfamily.</text>
</comment>
<dbReference type="HAMAP" id="MF_01974">
    <property type="entry name" value="MetAP_1"/>
    <property type="match status" value="1"/>
</dbReference>
<feature type="binding site" evidence="6">
    <location>
        <position position="172"/>
    </location>
    <ligand>
        <name>a divalent metal cation</name>
        <dbReference type="ChEBI" id="CHEBI:60240"/>
        <label>2</label>
        <note>catalytic</note>
    </ligand>
</feature>
<evidence type="ECO:0000256" key="6">
    <source>
        <dbReference type="HAMAP-Rule" id="MF_01974"/>
    </source>
</evidence>
<dbReference type="PANTHER" id="PTHR43330">
    <property type="entry name" value="METHIONINE AMINOPEPTIDASE"/>
    <property type="match status" value="1"/>
</dbReference>
<dbReference type="PANTHER" id="PTHR43330:SF27">
    <property type="entry name" value="METHIONINE AMINOPEPTIDASE"/>
    <property type="match status" value="1"/>
</dbReference>
<comment type="caution">
    <text evidence="6">Lacks conserved residue(s) required for the propagation of feature annotation.</text>
</comment>
<comment type="cofactor">
    <cofactor evidence="6">
        <name>Co(2+)</name>
        <dbReference type="ChEBI" id="CHEBI:48828"/>
    </cofactor>
    <cofactor evidence="6">
        <name>Zn(2+)</name>
        <dbReference type="ChEBI" id="CHEBI:29105"/>
    </cofactor>
    <cofactor evidence="6">
        <name>Mn(2+)</name>
        <dbReference type="ChEBI" id="CHEBI:29035"/>
    </cofactor>
    <cofactor evidence="6">
        <name>Fe(2+)</name>
        <dbReference type="ChEBI" id="CHEBI:29033"/>
    </cofactor>
    <text evidence="6">Binds 2 divalent metal cations per subunit. Has a high-affinity and a low affinity metal-binding site. The true nature of the physiological cofactor is under debate. The enzyme is active with cobalt, zinc, manganese or divalent iron ions. Most likely, methionine aminopeptidases function as mononuclear Fe(2+)-metalloproteases under physiological conditions, and the catalytically relevant metal-binding site has been assigned to the histidine-containing high-affinity site.</text>
</comment>
<comment type="subunit">
    <text evidence="6">Monomer.</text>
</comment>
<dbReference type="EMBL" id="CP011213">
    <property type="protein sequence ID" value="AKM82738.1"/>
    <property type="molecule type" value="Genomic_DNA"/>
</dbReference>
<dbReference type="STRING" id="1618337.UT28_C0001G0961"/>
<dbReference type="GO" id="GO:0004239">
    <property type="term" value="F:initiator methionyl aminopeptidase activity"/>
    <property type="evidence" value="ECO:0007669"/>
    <property type="project" value="UniProtKB-UniRule"/>
</dbReference>
<evidence type="ECO:0000313" key="9">
    <source>
        <dbReference type="EMBL" id="AKM82738.1"/>
    </source>
</evidence>
<keyword evidence="4 6" id="KW-0479">Metal-binding</keyword>
<dbReference type="NCBIfam" id="TIGR00500">
    <property type="entry name" value="met_pdase_I"/>
    <property type="match status" value="1"/>
</dbReference>
<feature type="binding site" evidence="6">
    <location>
        <position position="98"/>
    </location>
    <ligand>
        <name>a divalent metal cation</name>
        <dbReference type="ChEBI" id="CHEBI:60240"/>
        <label>1</label>
    </ligand>
</feature>
<evidence type="ECO:0000313" key="10">
    <source>
        <dbReference type="Proteomes" id="UP000035648"/>
    </source>
</evidence>
<dbReference type="InterPro" id="IPR002467">
    <property type="entry name" value="Pept_M24A_MAP1"/>
</dbReference>
<sequence>MKEEVTIKSAEEIVTMRKAGYIAALVLDTLKKELKPGMSTYEIDQIAEKTILDNGATPSFKGFGGFPAATCISVNEEIVHGIPSKGRIVREGDIVGIDVGAYYQGFHSDTAVTLAVGQISQDKQKLLDVTKKSLIEAIKLIKPGIHLGDIQETIQKIIETEGYGVIRDLTGHGVGRQLQEPPQIPNYGKKGTGLILKEGMTIAVEPMVSIGTWQVRVKSNGWTIVTADGSPSAHFEHTIAITKNGAQVLTKI</sequence>
<evidence type="ECO:0000256" key="7">
    <source>
        <dbReference type="RuleBase" id="RU003653"/>
    </source>
</evidence>
<dbReference type="CDD" id="cd01086">
    <property type="entry name" value="MetAP1"/>
    <property type="match status" value="1"/>
</dbReference>
<dbReference type="AlphaFoldDB" id="A0A0G4B5S1"/>
<dbReference type="InterPro" id="IPR001714">
    <property type="entry name" value="Pept_M24_MAP"/>
</dbReference>
<evidence type="ECO:0000256" key="4">
    <source>
        <dbReference type="ARBA" id="ARBA00022723"/>
    </source>
</evidence>
<comment type="function">
    <text evidence="1 6">Removes the N-terminal methionine from nascent proteins. The N-terminal methionine is often cleaved when the second residue in the primary sequence is small and uncharged (Met-Ala-, Cys, Gly, Pro, Ser, Thr, or Val). Requires deformylation of the N(alpha)-formylated initiator methionine before it can be hydrolyzed.</text>
</comment>
<keyword evidence="3 6" id="KW-0645">Protease</keyword>
<feature type="binding site" evidence="6">
    <location>
        <position position="109"/>
    </location>
    <ligand>
        <name>a divalent metal cation</name>
        <dbReference type="ChEBI" id="CHEBI:60240"/>
        <label>1</label>
    </ligand>
</feature>
<dbReference type="InterPro" id="IPR036005">
    <property type="entry name" value="Creatinase/aminopeptidase-like"/>
</dbReference>
<dbReference type="GO" id="GO:0070006">
    <property type="term" value="F:metalloaminopeptidase activity"/>
    <property type="evidence" value="ECO:0007669"/>
    <property type="project" value="UniProtKB-UniRule"/>
</dbReference>
<dbReference type="GO" id="GO:0006508">
    <property type="term" value="P:proteolysis"/>
    <property type="evidence" value="ECO:0007669"/>
    <property type="project" value="UniProtKB-KW"/>
</dbReference>
<dbReference type="Proteomes" id="UP000035648">
    <property type="component" value="Chromosome"/>
</dbReference>
<dbReference type="Pfam" id="PF00557">
    <property type="entry name" value="Peptidase_M24"/>
    <property type="match status" value="1"/>
</dbReference>
<feature type="binding site" evidence="6">
    <location>
        <position position="80"/>
    </location>
    <ligand>
        <name>substrate</name>
    </ligand>
</feature>